<feature type="transmembrane region" description="Helical" evidence="5">
    <location>
        <begin position="213"/>
        <end position="231"/>
    </location>
</feature>
<feature type="transmembrane region" description="Helical" evidence="5">
    <location>
        <begin position="517"/>
        <end position="537"/>
    </location>
</feature>
<keyword evidence="2 5" id="KW-0812">Transmembrane</keyword>
<evidence type="ECO:0000256" key="5">
    <source>
        <dbReference type="SAM" id="Phobius"/>
    </source>
</evidence>
<keyword evidence="3 5" id="KW-1133">Transmembrane helix</keyword>
<comment type="caution">
    <text evidence="7">The sequence shown here is derived from an EMBL/GenBank/DDBJ whole genome shotgun (WGS) entry which is preliminary data.</text>
</comment>
<gene>
    <name evidence="7" type="ORF">RDWZM_008551</name>
</gene>
<evidence type="ECO:0000313" key="8">
    <source>
        <dbReference type="Proteomes" id="UP001142055"/>
    </source>
</evidence>
<accession>A0A9Q0M1L7</accession>
<feature type="transmembrane region" description="Helical" evidence="5">
    <location>
        <begin position="489"/>
        <end position="511"/>
    </location>
</feature>
<evidence type="ECO:0000313" key="7">
    <source>
        <dbReference type="EMBL" id="KAJ6217394.1"/>
    </source>
</evidence>
<protein>
    <recommendedName>
        <fullName evidence="6">EamA domain-containing protein</fullName>
    </recommendedName>
</protein>
<feature type="transmembrane region" description="Helical" evidence="5">
    <location>
        <begin position="183"/>
        <end position="201"/>
    </location>
</feature>
<feature type="transmembrane region" description="Helical" evidence="5">
    <location>
        <begin position="549"/>
        <end position="569"/>
    </location>
</feature>
<feature type="transmembrane region" description="Helical" evidence="5">
    <location>
        <begin position="399"/>
        <end position="420"/>
    </location>
</feature>
<feature type="transmembrane region" description="Helical" evidence="5">
    <location>
        <begin position="243"/>
        <end position="262"/>
    </location>
</feature>
<name>A0A9Q0M1L7_BLOTA</name>
<feature type="transmembrane region" description="Helical" evidence="5">
    <location>
        <begin position="366"/>
        <end position="392"/>
    </location>
</feature>
<feature type="transmembrane region" description="Helical" evidence="5">
    <location>
        <begin position="85"/>
        <end position="111"/>
    </location>
</feature>
<keyword evidence="8" id="KW-1185">Reference proteome</keyword>
<dbReference type="SUPFAM" id="SSF103481">
    <property type="entry name" value="Multidrug resistance efflux transporter EmrE"/>
    <property type="match status" value="3"/>
</dbReference>
<dbReference type="Proteomes" id="UP001142055">
    <property type="component" value="Chromosome 3"/>
</dbReference>
<feature type="domain" description="EamA" evidence="6">
    <location>
        <begin position="42"/>
        <end position="133"/>
    </location>
</feature>
<feature type="transmembrane region" description="Helical" evidence="5">
    <location>
        <begin position="118"/>
        <end position="136"/>
    </location>
</feature>
<feature type="transmembrane region" description="Helical" evidence="5">
    <location>
        <begin position="333"/>
        <end position="354"/>
    </location>
</feature>
<dbReference type="PANTHER" id="PTHR22911">
    <property type="entry name" value="ACYL-MALONYL CONDENSING ENZYME-RELATED"/>
    <property type="match status" value="1"/>
</dbReference>
<dbReference type="AlphaFoldDB" id="A0A9Q0M1L7"/>
<dbReference type="GO" id="GO:0016020">
    <property type="term" value="C:membrane"/>
    <property type="evidence" value="ECO:0007669"/>
    <property type="project" value="UniProtKB-SubCell"/>
</dbReference>
<dbReference type="InterPro" id="IPR037185">
    <property type="entry name" value="EmrE-like"/>
</dbReference>
<proteinExistence type="predicted"/>
<comment type="subcellular location">
    <subcellularLocation>
        <location evidence="1">Membrane</location>
        <topology evidence="1">Multi-pass membrane protein</topology>
    </subcellularLocation>
</comment>
<sequence>MNGGDSPYDQSAANLIFTSLPDENKDLSNKTEQITNERIMILAFPVVLESGHSFLGDGSLIWFFWMILRGVSGCTSLFFRYSAVTYISLANTTIIMLSMPVFVFIFARIFLKEQFGRFHALALVMSIVGISFASKIEVLFGKNSDFSNSTTLTHGHNETHHYQNSTLIDEEEEDSTTKTNDQLIGSLFACGAMCIGSLVYITVRKMRKTHHSVILFNFGVIAVIEMTIVNWTFYDFKLPTTGYSAYLITILAVLSFYGQLLLTKAIQLEEAGVVSVVRVSGEAFFANHSMSCKNDSKFLIEYSNGTNSMNKLACPDERIVHTTRNNGNNERRWLAGVTLSILSALCFSITAVLVKKMVHVNACQLALFRYIVNATIISLTTPIFVFVFARIFLQESFGFYHLLALILSLVGIGLASQFQFLSNNNNIMINLTTTNSMIDVTTNWSENTINKISQATLIGNLYAIGSTVTGSLVFVLIRKMTRVHYSVILFNFSLVAIMEMLAISLLFSNFTLPTNGYTPYMIFALALLSYYAQILLTKALQIEEAGIISLIRGSTETIFSFAADIIIFGNKPDQYSIIGAVLVFFSVILLTFRTFIINLPIEDTCRQRFNFLTY</sequence>
<dbReference type="InterPro" id="IPR000620">
    <property type="entry name" value="EamA_dom"/>
</dbReference>
<dbReference type="Pfam" id="PF00892">
    <property type="entry name" value="EamA"/>
    <property type="match status" value="2"/>
</dbReference>
<organism evidence="7 8">
    <name type="scientific">Blomia tropicalis</name>
    <name type="common">Mite</name>
    <dbReference type="NCBI Taxonomy" id="40697"/>
    <lineage>
        <taxon>Eukaryota</taxon>
        <taxon>Metazoa</taxon>
        <taxon>Ecdysozoa</taxon>
        <taxon>Arthropoda</taxon>
        <taxon>Chelicerata</taxon>
        <taxon>Arachnida</taxon>
        <taxon>Acari</taxon>
        <taxon>Acariformes</taxon>
        <taxon>Sarcoptiformes</taxon>
        <taxon>Astigmata</taxon>
        <taxon>Glycyphagoidea</taxon>
        <taxon>Echimyopodidae</taxon>
        <taxon>Blomia</taxon>
    </lineage>
</organism>
<evidence type="ECO:0000256" key="3">
    <source>
        <dbReference type="ARBA" id="ARBA00022989"/>
    </source>
</evidence>
<dbReference type="EMBL" id="JAPWDV010000003">
    <property type="protein sequence ID" value="KAJ6217394.1"/>
    <property type="molecule type" value="Genomic_DNA"/>
</dbReference>
<dbReference type="OMA" id="MQPPILF"/>
<reference evidence="7" key="1">
    <citation type="submission" date="2022-12" db="EMBL/GenBank/DDBJ databases">
        <title>Genome assemblies of Blomia tropicalis.</title>
        <authorList>
            <person name="Cui Y."/>
        </authorList>
    </citation>
    <scope>NUCLEOTIDE SEQUENCE</scope>
    <source>
        <tissue evidence="7">Adult mites</tissue>
    </source>
</reference>
<feature type="domain" description="EamA" evidence="6">
    <location>
        <begin position="458"/>
        <end position="591"/>
    </location>
</feature>
<evidence type="ECO:0000256" key="1">
    <source>
        <dbReference type="ARBA" id="ARBA00004141"/>
    </source>
</evidence>
<feature type="transmembrane region" description="Helical" evidence="5">
    <location>
        <begin position="575"/>
        <end position="596"/>
    </location>
</feature>
<keyword evidence="4 5" id="KW-0472">Membrane</keyword>
<evidence type="ECO:0000256" key="2">
    <source>
        <dbReference type="ARBA" id="ARBA00022692"/>
    </source>
</evidence>
<evidence type="ECO:0000256" key="4">
    <source>
        <dbReference type="ARBA" id="ARBA00023136"/>
    </source>
</evidence>
<dbReference type="PANTHER" id="PTHR22911:SF6">
    <property type="entry name" value="SOLUTE CARRIER FAMILY 35 MEMBER G1"/>
    <property type="match status" value="1"/>
</dbReference>
<feature type="transmembrane region" description="Helical" evidence="5">
    <location>
        <begin position="457"/>
        <end position="477"/>
    </location>
</feature>
<evidence type="ECO:0000259" key="6">
    <source>
        <dbReference type="Pfam" id="PF00892"/>
    </source>
</evidence>